<gene>
    <name evidence="3" type="primary">UPB1</name>
    <name evidence="3" type="ORF">EVAR_92652_1</name>
</gene>
<dbReference type="Proteomes" id="UP000299102">
    <property type="component" value="Unassembled WGS sequence"/>
</dbReference>
<name>A0A4C1SWT2_EUMVA</name>
<evidence type="ECO:0000256" key="1">
    <source>
        <dbReference type="ARBA" id="ARBA00022801"/>
    </source>
</evidence>
<organism evidence="3 4">
    <name type="scientific">Eumeta variegata</name>
    <name type="common">Bagworm moth</name>
    <name type="synonym">Eumeta japonica</name>
    <dbReference type="NCBI Taxonomy" id="151549"/>
    <lineage>
        <taxon>Eukaryota</taxon>
        <taxon>Metazoa</taxon>
        <taxon>Ecdysozoa</taxon>
        <taxon>Arthropoda</taxon>
        <taxon>Hexapoda</taxon>
        <taxon>Insecta</taxon>
        <taxon>Pterygota</taxon>
        <taxon>Neoptera</taxon>
        <taxon>Endopterygota</taxon>
        <taxon>Lepidoptera</taxon>
        <taxon>Glossata</taxon>
        <taxon>Ditrysia</taxon>
        <taxon>Tineoidea</taxon>
        <taxon>Psychidae</taxon>
        <taxon>Oiketicinae</taxon>
        <taxon>Eumeta</taxon>
    </lineage>
</organism>
<accession>A0A4C1SWT2</accession>
<dbReference type="AlphaFoldDB" id="A0A4C1SWT2"/>
<dbReference type="OrthoDB" id="412018at2759"/>
<feature type="domain" description="CN hydrolase" evidence="2">
    <location>
        <begin position="72"/>
        <end position="340"/>
    </location>
</feature>
<dbReference type="STRING" id="151549.A0A4C1SWT2"/>
<dbReference type="InterPro" id="IPR050345">
    <property type="entry name" value="Aliph_Amidase/BUP"/>
</dbReference>
<dbReference type="PANTHER" id="PTHR43674">
    <property type="entry name" value="NITRILASE C965.09-RELATED"/>
    <property type="match status" value="1"/>
</dbReference>
<dbReference type="EMBL" id="BGZK01000023">
    <property type="protein sequence ID" value="GBP06703.1"/>
    <property type="molecule type" value="Genomic_DNA"/>
</dbReference>
<evidence type="ECO:0000313" key="4">
    <source>
        <dbReference type="Proteomes" id="UP000299102"/>
    </source>
</evidence>
<sequence length="368" mass="41781">MATKERSLENAIKTKLNEREAKEFNRIYYGREEHCELELKESTLTTCDKENIDVQAYKFYGATEEARKPRLTKIGLVQHSIVLPTDKPIKDQQEAIFQKVKNIIDIAASEGVQLLCLQETWSMPFFLCTQQKSPWISFTESAESGPSVMFLRKLAAKYDMVIISPILEIEEGVWWNTVVVIGESGNIIGKHRKNHLPSAPGSSCETPFYSPGNTGHPVFETKYGRIAINICYGRHHALNWLMFRLNNAEIVFNPCATLANFGEPFWHAEARNAAIANGYFTCCLNRVGKEHFIINTEDGDNVVDRSYFGSGYISAPDGTRTPSLSTVRDGLLITVVDLNLCRQTRDRWGFIMTSRLDDYAKELKEYVK</sequence>
<dbReference type="InterPro" id="IPR003010">
    <property type="entry name" value="C-N_Hydrolase"/>
</dbReference>
<dbReference type="GO" id="GO:0033396">
    <property type="term" value="P:beta-alanine biosynthetic process via 3-ureidopropionate"/>
    <property type="evidence" value="ECO:0007669"/>
    <property type="project" value="TreeGrafter"/>
</dbReference>
<protein>
    <submittedName>
        <fullName evidence="3">Beta-ureidopropionase</fullName>
    </submittedName>
</protein>
<keyword evidence="1" id="KW-0378">Hydrolase</keyword>
<dbReference type="InterPro" id="IPR036526">
    <property type="entry name" value="C-N_Hydrolase_sf"/>
</dbReference>
<dbReference type="Pfam" id="PF00795">
    <property type="entry name" value="CN_hydrolase"/>
    <property type="match status" value="1"/>
</dbReference>
<reference evidence="3 4" key="1">
    <citation type="journal article" date="2019" name="Commun. Biol.">
        <title>The bagworm genome reveals a unique fibroin gene that provides high tensile strength.</title>
        <authorList>
            <person name="Kono N."/>
            <person name="Nakamura H."/>
            <person name="Ohtoshi R."/>
            <person name="Tomita M."/>
            <person name="Numata K."/>
            <person name="Arakawa K."/>
        </authorList>
    </citation>
    <scope>NUCLEOTIDE SEQUENCE [LARGE SCALE GENOMIC DNA]</scope>
</reference>
<dbReference type="Gene3D" id="3.60.110.10">
    <property type="entry name" value="Carbon-nitrogen hydrolase"/>
    <property type="match status" value="1"/>
</dbReference>
<dbReference type="PROSITE" id="PS50263">
    <property type="entry name" value="CN_HYDROLASE"/>
    <property type="match status" value="1"/>
</dbReference>
<evidence type="ECO:0000313" key="3">
    <source>
        <dbReference type="EMBL" id="GBP06703.1"/>
    </source>
</evidence>
<dbReference type="GO" id="GO:0003837">
    <property type="term" value="F:beta-ureidopropionase activity"/>
    <property type="evidence" value="ECO:0007669"/>
    <property type="project" value="TreeGrafter"/>
</dbReference>
<proteinExistence type="predicted"/>
<comment type="caution">
    <text evidence="3">The sequence shown here is derived from an EMBL/GenBank/DDBJ whole genome shotgun (WGS) entry which is preliminary data.</text>
</comment>
<keyword evidence="4" id="KW-1185">Reference proteome</keyword>
<dbReference type="PANTHER" id="PTHR43674:SF2">
    <property type="entry name" value="BETA-UREIDOPROPIONASE"/>
    <property type="match status" value="1"/>
</dbReference>
<evidence type="ECO:0000259" key="2">
    <source>
        <dbReference type="PROSITE" id="PS50263"/>
    </source>
</evidence>
<dbReference type="SUPFAM" id="SSF56317">
    <property type="entry name" value="Carbon-nitrogen hydrolase"/>
    <property type="match status" value="1"/>
</dbReference>